<accession>A0A9J6BFU6</accession>
<dbReference type="Pfam" id="PF01694">
    <property type="entry name" value="Rhomboid"/>
    <property type="match status" value="1"/>
</dbReference>
<organism evidence="7 8">
    <name type="scientific">Polypedilum vanderplanki</name>
    <name type="common">Sleeping chironomid midge</name>
    <dbReference type="NCBI Taxonomy" id="319348"/>
    <lineage>
        <taxon>Eukaryota</taxon>
        <taxon>Metazoa</taxon>
        <taxon>Ecdysozoa</taxon>
        <taxon>Arthropoda</taxon>
        <taxon>Hexapoda</taxon>
        <taxon>Insecta</taxon>
        <taxon>Pterygota</taxon>
        <taxon>Neoptera</taxon>
        <taxon>Endopterygota</taxon>
        <taxon>Diptera</taxon>
        <taxon>Nematocera</taxon>
        <taxon>Chironomoidea</taxon>
        <taxon>Chironomidae</taxon>
        <taxon>Chironominae</taxon>
        <taxon>Polypedilum</taxon>
        <taxon>Polypedilum</taxon>
    </lineage>
</organism>
<keyword evidence="4" id="KW-1133">Transmembrane helix</keyword>
<evidence type="ECO:0000259" key="6">
    <source>
        <dbReference type="Pfam" id="PF01694"/>
    </source>
</evidence>
<proteinExistence type="inferred from homology"/>
<dbReference type="SUPFAM" id="SSF144091">
    <property type="entry name" value="Rhomboid-like"/>
    <property type="match status" value="1"/>
</dbReference>
<evidence type="ECO:0000313" key="7">
    <source>
        <dbReference type="EMBL" id="KAG5668586.1"/>
    </source>
</evidence>
<name>A0A9J6BFU6_POLVA</name>
<feature type="domain" description="Peptidase S54 rhomboid" evidence="6">
    <location>
        <begin position="1"/>
        <end position="81"/>
    </location>
</feature>
<dbReference type="GO" id="GO:0016020">
    <property type="term" value="C:membrane"/>
    <property type="evidence" value="ECO:0007669"/>
    <property type="project" value="UniProtKB-SubCell"/>
</dbReference>
<protein>
    <recommendedName>
        <fullName evidence="6">Peptidase S54 rhomboid domain-containing protein</fullName>
    </recommendedName>
</protein>
<comment type="caution">
    <text evidence="7">The sequence shown here is derived from an EMBL/GenBank/DDBJ whole genome shotgun (WGS) entry which is preliminary data.</text>
</comment>
<dbReference type="EMBL" id="JADBJN010000004">
    <property type="protein sequence ID" value="KAG5668586.1"/>
    <property type="molecule type" value="Genomic_DNA"/>
</dbReference>
<dbReference type="InterPro" id="IPR051739">
    <property type="entry name" value="Rhomboid_IM_Serine_Proteases"/>
</dbReference>
<comment type="subcellular location">
    <subcellularLocation>
        <location evidence="1">Membrane</location>
        <topology evidence="1">Multi-pass membrane protein</topology>
    </subcellularLocation>
</comment>
<keyword evidence="3" id="KW-0812">Transmembrane</keyword>
<dbReference type="InterPro" id="IPR022764">
    <property type="entry name" value="Peptidase_S54_rhomboid_dom"/>
</dbReference>
<evidence type="ECO:0000256" key="2">
    <source>
        <dbReference type="ARBA" id="ARBA00009045"/>
    </source>
</evidence>
<gene>
    <name evidence="7" type="ORF">PVAND_016522</name>
</gene>
<keyword evidence="8" id="KW-1185">Reference proteome</keyword>
<keyword evidence="5" id="KW-0472">Membrane</keyword>
<dbReference type="GO" id="GO:0004252">
    <property type="term" value="F:serine-type endopeptidase activity"/>
    <property type="evidence" value="ECO:0007669"/>
    <property type="project" value="InterPro"/>
</dbReference>
<dbReference type="PANTHER" id="PTHR45840">
    <property type="entry name" value="RHOMBOID-RELATED PROTEIN"/>
    <property type="match status" value="1"/>
</dbReference>
<dbReference type="AlphaFoldDB" id="A0A9J6BFU6"/>
<reference evidence="7" key="1">
    <citation type="submission" date="2021-03" db="EMBL/GenBank/DDBJ databases">
        <title>Chromosome level genome of the anhydrobiotic midge Polypedilum vanderplanki.</title>
        <authorList>
            <person name="Yoshida Y."/>
            <person name="Kikawada T."/>
            <person name="Gusev O."/>
        </authorList>
    </citation>
    <scope>NUCLEOTIDE SEQUENCE</scope>
    <source>
        <strain evidence="7">NIAS01</strain>
        <tissue evidence="7">Whole body or cell culture</tissue>
    </source>
</reference>
<dbReference type="OrthoDB" id="418595at2759"/>
<comment type="similarity">
    <text evidence="2">Belongs to the peptidase S54 family.</text>
</comment>
<dbReference type="Gene3D" id="1.20.1540.10">
    <property type="entry name" value="Rhomboid-like"/>
    <property type="match status" value="1"/>
</dbReference>
<dbReference type="Proteomes" id="UP001107558">
    <property type="component" value="Chromosome 4"/>
</dbReference>
<dbReference type="InterPro" id="IPR035952">
    <property type="entry name" value="Rhomboid-like_sf"/>
</dbReference>
<sequence length="168" mass="18415">MVGASSGVYGLLLSHLAHLYLNNQKISYKIHRIVFVTVLTLGDIIHSLTHCLINNNEEPKIHIIAHLAGGLSGLLLGKILSINSQNKSGLSSVCFRSLKNKHLLKSPKIKMTIKQQISSTCKAQTSKLPRPLNINRIKSSLKKANNYKPQAAKNNATRKVVTAADSMK</sequence>
<evidence type="ECO:0000313" key="8">
    <source>
        <dbReference type="Proteomes" id="UP001107558"/>
    </source>
</evidence>
<evidence type="ECO:0000256" key="1">
    <source>
        <dbReference type="ARBA" id="ARBA00004141"/>
    </source>
</evidence>
<dbReference type="PANTHER" id="PTHR45840:SF10">
    <property type="entry name" value="RHOMBOID PROTEASE"/>
    <property type="match status" value="1"/>
</dbReference>
<evidence type="ECO:0000256" key="4">
    <source>
        <dbReference type="ARBA" id="ARBA00022989"/>
    </source>
</evidence>
<evidence type="ECO:0000256" key="3">
    <source>
        <dbReference type="ARBA" id="ARBA00022692"/>
    </source>
</evidence>
<evidence type="ECO:0000256" key="5">
    <source>
        <dbReference type="ARBA" id="ARBA00023136"/>
    </source>
</evidence>